<keyword evidence="10 13" id="KW-0067">ATP-binding</keyword>
<dbReference type="EMBL" id="VWPL01000010">
    <property type="protein sequence ID" value="KAA5601997.1"/>
    <property type="molecule type" value="Genomic_DNA"/>
</dbReference>
<dbReference type="GO" id="GO:0005829">
    <property type="term" value="C:cytosol"/>
    <property type="evidence" value="ECO:0007669"/>
    <property type="project" value="TreeGrafter"/>
</dbReference>
<dbReference type="OrthoDB" id="9773087at2"/>
<dbReference type="InterPro" id="IPR003721">
    <property type="entry name" value="Pantoate_ligase"/>
</dbReference>
<evidence type="ECO:0000256" key="2">
    <source>
        <dbReference type="ARBA" id="ARBA00004990"/>
    </source>
</evidence>
<dbReference type="SUPFAM" id="SSF52374">
    <property type="entry name" value="Nucleotidylyl transferase"/>
    <property type="match status" value="1"/>
</dbReference>
<evidence type="ECO:0000256" key="8">
    <source>
        <dbReference type="ARBA" id="ARBA00022655"/>
    </source>
</evidence>
<dbReference type="RefSeq" id="WP_150097075.1">
    <property type="nucleotide sequence ID" value="NZ_VWPL01000010.1"/>
</dbReference>
<gene>
    <name evidence="13" type="primary">panC</name>
    <name evidence="14" type="ORF">F1193_07565</name>
</gene>
<dbReference type="AlphaFoldDB" id="A0A5M6I291"/>
<sequence length="286" mass="31106">MAKETRVVRSVRSLRRAIEPWAAAGERIALVPTMGALHTGHLALVKLARRKADRVVVSIFVNPTQFAPTEDFSKYPRTFRQDFRKLEAAGVDLVYAPTAEEMYPDGFATRIVPEGAALAGLEDAFRPHFFGGVATVVGKLLLQVRPDIAVFGEKDYQQLKVVSRLARDLDLPTRIIGAPTTREADGLALSSRNVYLSADERARAVALPHALVKAAESIAAGQPVSRALAQGRATLSRAGFETDYFEARDAETLAPLKRGQRSRVRLLAAARIGATRLIDNLAVPEG</sequence>
<feature type="binding site" evidence="13">
    <location>
        <position position="158"/>
    </location>
    <ligand>
        <name>(R)-pantoate</name>
        <dbReference type="ChEBI" id="CHEBI:15980"/>
    </ligand>
</feature>
<evidence type="ECO:0000313" key="14">
    <source>
        <dbReference type="EMBL" id="KAA5601997.1"/>
    </source>
</evidence>
<dbReference type="InterPro" id="IPR004821">
    <property type="entry name" value="Cyt_trans-like"/>
</dbReference>
<dbReference type="EC" id="6.3.2.1" evidence="4 13"/>
<comment type="caution">
    <text evidence="13">Lacks conserved residue(s) required for the propagation of feature annotation.</text>
</comment>
<evidence type="ECO:0000313" key="15">
    <source>
        <dbReference type="Proteomes" id="UP000323886"/>
    </source>
</evidence>
<reference evidence="14 15" key="1">
    <citation type="submission" date="2019-09" db="EMBL/GenBank/DDBJ databases">
        <title>Draft Whole-Genome sequence of Blastochloris sulfoviridis DSM 729.</title>
        <authorList>
            <person name="Meyer T.E."/>
            <person name="Kyndt J.A."/>
        </authorList>
    </citation>
    <scope>NUCLEOTIDE SEQUENCE [LARGE SCALE GENOMIC DNA]</scope>
    <source>
        <strain evidence="14 15">DSM 729</strain>
    </source>
</reference>
<dbReference type="Gene3D" id="3.40.50.620">
    <property type="entry name" value="HUPs"/>
    <property type="match status" value="1"/>
</dbReference>
<feature type="binding site" evidence="13">
    <location>
        <begin position="152"/>
        <end position="155"/>
    </location>
    <ligand>
        <name>ATP</name>
        <dbReference type="ChEBI" id="CHEBI:30616"/>
    </ligand>
</feature>
<comment type="similarity">
    <text evidence="3 13">Belongs to the pantothenate synthetase family.</text>
</comment>
<evidence type="ECO:0000256" key="4">
    <source>
        <dbReference type="ARBA" id="ARBA00012219"/>
    </source>
</evidence>
<dbReference type="GO" id="GO:0004592">
    <property type="term" value="F:pantoate-beta-alanine ligase activity"/>
    <property type="evidence" value="ECO:0007669"/>
    <property type="project" value="UniProtKB-UniRule"/>
</dbReference>
<dbReference type="UniPathway" id="UPA00028">
    <property type="reaction ID" value="UER00005"/>
</dbReference>
<evidence type="ECO:0000256" key="1">
    <source>
        <dbReference type="ARBA" id="ARBA00004496"/>
    </source>
</evidence>
<proteinExistence type="inferred from homology"/>
<comment type="function">
    <text evidence="12 13">Catalyzes the condensation of pantoate with beta-alanine in an ATP-dependent reaction via a pantoyl-adenylate intermediate.</text>
</comment>
<evidence type="ECO:0000256" key="6">
    <source>
        <dbReference type="ARBA" id="ARBA00022490"/>
    </source>
</evidence>
<evidence type="ECO:0000256" key="13">
    <source>
        <dbReference type="HAMAP-Rule" id="MF_00158"/>
    </source>
</evidence>
<comment type="pathway">
    <text evidence="2 13">Cofactor biosynthesis; (R)-pantothenate biosynthesis; (R)-pantothenate from (R)-pantoate and beta-alanine: step 1/1.</text>
</comment>
<evidence type="ECO:0000256" key="11">
    <source>
        <dbReference type="ARBA" id="ARBA00048258"/>
    </source>
</evidence>
<dbReference type="InterPro" id="IPR014729">
    <property type="entry name" value="Rossmann-like_a/b/a_fold"/>
</dbReference>
<accession>A0A5M6I291</accession>
<feature type="binding site" evidence="13">
    <location>
        <begin position="189"/>
        <end position="192"/>
    </location>
    <ligand>
        <name>ATP</name>
        <dbReference type="ChEBI" id="CHEBI:30616"/>
    </ligand>
</feature>
<dbReference type="NCBIfam" id="TIGR00125">
    <property type="entry name" value="cyt_tran_rel"/>
    <property type="match status" value="1"/>
</dbReference>
<dbReference type="GO" id="GO:0005524">
    <property type="term" value="F:ATP binding"/>
    <property type="evidence" value="ECO:0007669"/>
    <property type="project" value="UniProtKB-KW"/>
</dbReference>
<evidence type="ECO:0000256" key="9">
    <source>
        <dbReference type="ARBA" id="ARBA00022741"/>
    </source>
</evidence>
<feature type="binding site" evidence="13">
    <location>
        <begin position="34"/>
        <end position="41"/>
    </location>
    <ligand>
        <name>ATP</name>
        <dbReference type="ChEBI" id="CHEBI:30616"/>
    </ligand>
</feature>
<evidence type="ECO:0000256" key="5">
    <source>
        <dbReference type="ARBA" id="ARBA00014155"/>
    </source>
</evidence>
<keyword evidence="8 13" id="KW-0566">Pantothenate biosynthesis</keyword>
<evidence type="ECO:0000256" key="10">
    <source>
        <dbReference type="ARBA" id="ARBA00022840"/>
    </source>
</evidence>
<feature type="active site" description="Proton donor" evidence="13">
    <location>
        <position position="41"/>
    </location>
</feature>
<dbReference type="FunFam" id="3.40.50.620:FF:000114">
    <property type="entry name" value="Pantothenate synthetase"/>
    <property type="match status" value="1"/>
</dbReference>
<dbReference type="PANTHER" id="PTHR21299:SF1">
    <property type="entry name" value="PANTOATE--BETA-ALANINE LIGASE"/>
    <property type="match status" value="1"/>
</dbReference>
<feature type="binding site" evidence="13">
    <location>
        <position position="65"/>
    </location>
    <ligand>
        <name>(R)-pantoate</name>
        <dbReference type="ChEBI" id="CHEBI:15980"/>
    </ligand>
</feature>
<dbReference type="PANTHER" id="PTHR21299">
    <property type="entry name" value="CYTIDYLATE KINASE/PANTOATE-BETA-ALANINE LIGASE"/>
    <property type="match status" value="1"/>
</dbReference>
<comment type="miscellaneous">
    <text evidence="13">The reaction proceeds by a bi uni uni bi ping pong mechanism.</text>
</comment>
<dbReference type="NCBIfam" id="TIGR00018">
    <property type="entry name" value="panC"/>
    <property type="match status" value="1"/>
</dbReference>
<comment type="subcellular location">
    <subcellularLocation>
        <location evidence="1 13">Cytoplasm</location>
    </subcellularLocation>
</comment>
<evidence type="ECO:0000256" key="3">
    <source>
        <dbReference type="ARBA" id="ARBA00009256"/>
    </source>
</evidence>
<dbReference type="GO" id="GO:0015940">
    <property type="term" value="P:pantothenate biosynthetic process"/>
    <property type="evidence" value="ECO:0007669"/>
    <property type="project" value="UniProtKB-UniRule"/>
</dbReference>
<dbReference type="InterPro" id="IPR042176">
    <property type="entry name" value="Pantoate_ligase_C"/>
</dbReference>
<name>A0A5M6I291_9HYPH</name>
<protein>
    <recommendedName>
        <fullName evidence="5 13">Pantothenate synthetase</fullName>
        <shortName evidence="13">PS</shortName>
        <ecNumber evidence="4 13">6.3.2.1</ecNumber>
    </recommendedName>
    <alternativeName>
        <fullName evidence="13">Pantoate--beta-alanine ligase</fullName>
    </alternativeName>
    <alternativeName>
        <fullName evidence="13">Pantoate-activating enzyme</fullName>
    </alternativeName>
</protein>
<organism evidence="14 15">
    <name type="scientific">Blastochloris sulfoviridis</name>
    <dbReference type="NCBI Taxonomy" id="50712"/>
    <lineage>
        <taxon>Bacteria</taxon>
        <taxon>Pseudomonadati</taxon>
        <taxon>Pseudomonadota</taxon>
        <taxon>Alphaproteobacteria</taxon>
        <taxon>Hyphomicrobiales</taxon>
        <taxon>Blastochloridaceae</taxon>
        <taxon>Blastochloris</taxon>
    </lineage>
</organism>
<keyword evidence="6 13" id="KW-0963">Cytoplasm</keyword>
<comment type="subunit">
    <text evidence="13">Homodimer.</text>
</comment>
<dbReference type="HAMAP" id="MF_00158">
    <property type="entry name" value="PanC"/>
    <property type="match status" value="1"/>
</dbReference>
<dbReference type="Gene3D" id="3.30.1300.10">
    <property type="entry name" value="Pantoate-beta-alanine ligase, C-terminal domain"/>
    <property type="match status" value="1"/>
</dbReference>
<keyword evidence="7 13" id="KW-0436">Ligase</keyword>
<evidence type="ECO:0000256" key="7">
    <source>
        <dbReference type="ARBA" id="ARBA00022598"/>
    </source>
</evidence>
<comment type="caution">
    <text evidence="14">The sequence shown here is derived from an EMBL/GenBank/DDBJ whole genome shotgun (WGS) entry which is preliminary data.</text>
</comment>
<evidence type="ECO:0000256" key="12">
    <source>
        <dbReference type="ARBA" id="ARBA00055042"/>
    </source>
</evidence>
<comment type="catalytic activity">
    <reaction evidence="11 13">
        <text>(R)-pantoate + beta-alanine + ATP = (R)-pantothenate + AMP + diphosphate + H(+)</text>
        <dbReference type="Rhea" id="RHEA:10912"/>
        <dbReference type="ChEBI" id="CHEBI:15378"/>
        <dbReference type="ChEBI" id="CHEBI:15980"/>
        <dbReference type="ChEBI" id="CHEBI:29032"/>
        <dbReference type="ChEBI" id="CHEBI:30616"/>
        <dbReference type="ChEBI" id="CHEBI:33019"/>
        <dbReference type="ChEBI" id="CHEBI:57966"/>
        <dbReference type="ChEBI" id="CHEBI:456215"/>
        <dbReference type="EC" id="6.3.2.1"/>
    </reaction>
</comment>
<keyword evidence="15" id="KW-1185">Reference proteome</keyword>
<keyword evidence="9 13" id="KW-0547">Nucleotide-binding</keyword>
<feature type="binding site" evidence="13">
    <location>
        <position position="65"/>
    </location>
    <ligand>
        <name>beta-alanine</name>
        <dbReference type="ChEBI" id="CHEBI:57966"/>
    </ligand>
</feature>
<dbReference type="CDD" id="cd00560">
    <property type="entry name" value="PanC"/>
    <property type="match status" value="1"/>
</dbReference>
<dbReference type="Pfam" id="PF02569">
    <property type="entry name" value="Pantoate_ligase"/>
    <property type="match status" value="1"/>
</dbReference>
<dbReference type="Proteomes" id="UP000323886">
    <property type="component" value="Unassembled WGS sequence"/>
</dbReference>